<dbReference type="Proteomes" id="UP001638806">
    <property type="component" value="Unassembled WGS sequence"/>
</dbReference>
<accession>A0ACC4DJ20</accession>
<protein>
    <submittedName>
        <fullName evidence="1">Uncharacterized protein</fullName>
    </submittedName>
</protein>
<gene>
    <name evidence="1" type="ORF">ACCO45_009217</name>
</gene>
<evidence type="ECO:0000313" key="1">
    <source>
        <dbReference type="EMBL" id="KAL3956371.1"/>
    </source>
</evidence>
<sequence>MPSSPLLAVNNNVSLISIHVAPSSWLASVIIVLVFLALYIPRLSLRIPRFALPASVSGPSLPALPSYRRLTAPPSNSPGRSSFYAQQLPPHSRLQT</sequence>
<dbReference type="EMBL" id="JBGNUJ010000008">
    <property type="protein sequence ID" value="KAL3956371.1"/>
    <property type="molecule type" value="Genomic_DNA"/>
</dbReference>
<reference evidence="1" key="1">
    <citation type="submission" date="2024-12" db="EMBL/GenBank/DDBJ databases">
        <title>Comparative genomics and development of molecular markers within Purpureocillium lilacinum and among Purpureocillium species.</title>
        <authorList>
            <person name="Yeh Z.-Y."/>
            <person name="Ni N.-T."/>
            <person name="Lo P.-H."/>
            <person name="Mushyakhwo K."/>
            <person name="Lin C.-F."/>
            <person name="Nai Y.-S."/>
        </authorList>
    </citation>
    <scope>NUCLEOTIDE SEQUENCE</scope>
    <source>
        <strain evidence="1">NCHU-NPUST-175</strain>
    </source>
</reference>
<comment type="caution">
    <text evidence="1">The sequence shown here is derived from an EMBL/GenBank/DDBJ whole genome shotgun (WGS) entry which is preliminary data.</text>
</comment>
<organism evidence="1 2">
    <name type="scientific">Purpureocillium lilacinum</name>
    <name type="common">Paecilomyces lilacinus</name>
    <dbReference type="NCBI Taxonomy" id="33203"/>
    <lineage>
        <taxon>Eukaryota</taxon>
        <taxon>Fungi</taxon>
        <taxon>Dikarya</taxon>
        <taxon>Ascomycota</taxon>
        <taxon>Pezizomycotina</taxon>
        <taxon>Sordariomycetes</taxon>
        <taxon>Hypocreomycetidae</taxon>
        <taxon>Hypocreales</taxon>
        <taxon>Ophiocordycipitaceae</taxon>
        <taxon>Purpureocillium</taxon>
    </lineage>
</organism>
<proteinExistence type="predicted"/>
<evidence type="ECO:0000313" key="2">
    <source>
        <dbReference type="Proteomes" id="UP001638806"/>
    </source>
</evidence>
<keyword evidence="2" id="KW-1185">Reference proteome</keyword>
<name>A0ACC4DJ20_PURLI</name>